<dbReference type="GO" id="GO:0019805">
    <property type="term" value="P:quinolinate biosynthetic process"/>
    <property type="evidence" value="ECO:0007669"/>
    <property type="project" value="UniProtKB-UniRule"/>
</dbReference>
<comment type="catalytic activity">
    <reaction evidence="5">
        <text>3-hydroxy-L-kynurenine + H2O = 3-hydroxyanthranilate + L-alanine + H(+)</text>
        <dbReference type="Rhea" id="RHEA:25143"/>
        <dbReference type="ChEBI" id="CHEBI:15377"/>
        <dbReference type="ChEBI" id="CHEBI:15378"/>
        <dbReference type="ChEBI" id="CHEBI:36559"/>
        <dbReference type="ChEBI" id="CHEBI:57972"/>
        <dbReference type="ChEBI" id="CHEBI:58125"/>
        <dbReference type="EC" id="3.7.1.3"/>
    </reaction>
</comment>
<dbReference type="InterPro" id="IPR010111">
    <property type="entry name" value="Kynureninase"/>
</dbReference>
<dbReference type="PANTHER" id="PTHR14084:SF0">
    <property type="entry name" value="KYNURENINASE"/>
    <property type="match status" value="1"/>
</dbReference>
<dbReference type="NCBIfam" id="TIGR01814">
    <property type="entry name" value="kynureninase"/>
    <property type="match status" value="1"/>
</dbReference>
<dbReference type="GO" id="GO:0030429">
    <property type="term" value="F:kynureninase activity"/>
    <property type="evidence" value="ECO:0007669"/>
    <property type="project" value="UniProtKB-UniRule"/>
</dbReference>
<feature type="binding site" evidence="4">
    <location>
        <position position="272"/>
    </location>
    <ligand>
        <name>pyridoxal 5'-phosphate</name>
        <dbReference type="ChEBI" id="CHEBI:597326"/>
    </ligand>
</feature>
<feature type="binding site" evidence="4">
    <location>
        <position position="160"/>
    </location>
    <ligand>
        <name>pyridoxal 5'-phosphate</name>
        <dbReference type="ChEBI" id="CHEBI:597326"/>
    </ligand>
</feature>
<dbReference type="GO" id="GO:0030170">
    <property type="term" value="F:pyridoxal phosphate binding"/>
    <property type="evidence" value="ECO:0007669"/>
    <property type="project" value="UniProtKB-UniRule"/>
</dbReference>
<proteinExistence type="inferred from homology"/>
<dbReference type="Pfam" id="PF22580">
    <property type="entry name" value="KYNU_C"/>
    <property type="match status" value="1"/>
</dbReference>
<dbReference type="PANTHER" id="PTHR14084">
    <property type="entry name" value="KYNURENINASE"/>
    <property type="match status" value="1"/>
</dbReference>
<evidence type="ECO:0000256" key="5">
    <source>
        <dbReference type="PIRNR" id="PIRNR038800"/>
    </source>
</evidence>
<feature type="modified residue" description="N6-(pyridoxal phosphate)lysine" evidence="4">
    <location>
        <position position="298"/>
    </location>
</feature>
<comment type="catalytic activity">
    <reaction evidence="4 5">
        <text>L-kynurenine + H2O = anthranilate + L-alanine + H(+)</text>
        <dbReference type="Rhea" id="RHEA:16813"/>
        <dbReference type="ChEBI" id="CHEBI:15377"/>
        <dbReference type="ChEBI" id="CHEBI:15378"/>
        <dbReference type="ChEBI" id="CHEBI:16567"/>
        <dbReference type="ChEBI" id="CHEBI:57959"/>
        <dbReference type="ChEBI" id="CHEBI:57972"/>
        <dbReference type="EC" id="3.7.1.3"/>
    </reaction>
</comment>
<keyword evidence="8" id="KW-1185">Reference proteome</keyword>
<dbReference type="Pfam" id="PF00266">
    <property type="entry name" value="Aminotran_5"/>
    <property type="match status" value="1"/>
</dbReference>
<feature type="binding site" evidence="4">
    <location>
        <position position="159"/>
    </location>
    <ligand>
        <name>pyridoxal 5'-phosphate</name>
        <dbReference type="ChEBI" id="CHEBI:597326"/>
    </ligand>
</feature>
<evidence type="ECO:0000313" key="8">
    <source>
        <dbReference type="Proteomes" id="UP000827092"/>
    </source>
</evidence>
<feature type="binding site" evidence="4">
    <location>
        <position position="358"/>
    </location>
    <ligand>
        <name>pyridoxal 5'-phosphate</name>
        <dbReference type="ChEBI" id="CHEBI:597326"/>
    </ligand>
</feature>
<dbReference type="InterPro" id="IPR015421">
    <property type="entry name" value="PyrdxlP-dep_Trfase_major"/>
</dbReference>
<feature type="domain" description="Aminotransferase class V" evidence="6">
    <location>
        <begin position="138"/>
        <end position="316"/>
    </location>
</feature>
<evidence type="ECO:0000256" key="4">
    <source>
        <dbReference type="HAMAP-Rule" id="MF_03017"/>
    </source>
</evidence>
<reference evidence="7 8" key="1">
    <citation type="journal article" date="2022" name="Nat. Ecol. Evol.">
        <title>A masculinizing supergene underlies an exaggerated male reproductive morph in a spider.</title>
        <authorList>
            <person name="Hendrickx F."/>
            <person name="De Corte Z."/>
            <person name="Sonet G."/>
            <person name="Van Belleghem S.M."/>
            <person name="Kostlbacher S."/>
            <person name="Vangestel C."/>
        </authorList>
    </citation>
    <scope>NUCLEOTIDE SEQUENCE [LARGE SCALE GENOMIC DNA]</scope>
    <source>
        <strain evidence="7">W744_W776</strain>
    </source>
</reference>
<evidence type="ECO:0000256" key="1">
    <source>
        <dbReference type="ARBA" id="ARBA00022642"/>
    </source>
</evidence>
<comment type="cofactor">
    <cofactor evidence="4 5">
        <name>pyridoxal 5'-phosphate</name>
        <dbReference type="ChEBI" id="CHEBI:597326"/>
    </cofactor>
</comment>
<dbReference type="EC" id="3.7.1.3" evidence="4 5"/>
<keyword evidence="4 5" id="KW-0963">Cytoplasm</keyword>
<evidence type="ECO:0000259" key="6">
    <source>
        <dbReference type="Pfam" id="PF00266"/>
    </source>
</evidence>
<feature type="binding site" evidence="4">
    <location>
        <position position="297"/>
    </location>
    <ligand>
        <name>pyridoxal 5'-phosphate</name>
        <dbReference type="ChEBI" id="CHEBI:597326"/>
    </ligand>
</feature>
<dbReference type="PIRSF" id="PIRSF038800">
    <property type="entry name" value="KYNU"/>
    <property type="match status" value="1"/>
</dbReference>
<dbReference type="HAMAP" id="MF_01970">
    <property type="entry name" value="Kynureninase"/>
    <property type="match status" value="1"/>
</dbReference>
<dbReference type="InterPro" id="IPR015424">
    <property type="entry name" value="PyrdxlP-dep_Trfase"/>
</dbReference>
<keyword evidence="2 4" id="KW-0378">Hydrolase</keyword>
<feature type="binding site" evidence="4">
    <location>
        <position position="330"/>
    </location>
    <ligand>
        <name>pyridoxal 5'-phosphate</name>
        <dbReference type="ChEBI" id="CHEBI:597326"/>
    </ligand>
</feature>
<dbReference type="GO" id="GO:0097053">
    <property type="term" value="P:L-kynurenine catabolic process"/>
    <property type="evidence" value="ECO:0007669"/>
    <property type="project" value="UniProtKB-UniRule"/>
</dbReference>
<comment type="similarity">
    <text evidence="4 5">Belongs to the kynureninase family.</text>
</comment>
<dbReference type="GO" id="GO:0034354">
    <property type="term" value="P:'de novo' NAD+ biosynthetic process from L-tryptophan"/>
    <property type="evidence" value="ECO:0007669"/>
    <property type="project" value="UniProtKB-UniRule"/>
</dbReference>
<comment type="subunit">
    <text evidence="4 5">Homodimer.</text>
</comment>
<feature type="binding site" evidence="4">
    <location>
        <position position="275"/>
    </location>
    <ligand>
        <name>pyridoxal 5'-phosphate</name>
        <dbReference type="ChEBI" id="CHEBI:597326"/>
    </ligand>
</feature>
<dbReference type="EMBL" id="JAFNEN010000560">
    <property type="protein sequence ID" value="KAG8180527.1"/>
    <property type="molecule type" value="Genomic_DNA"/>
</dbReference>
<protein>
    <recommendedName>
        <fullName evidence="4 5">Kynureninase</fullName>
        <ecNumber evidence="4 5">3.7.1.3</ecNumber>
    </recommendedName>
    <alternativeName>
        <fullName evidence="4">L-kynurenine hydrolase</fullName>
    </alternativeName>
</protein>
<keyword evidence="1 4" id="KW-0662">Pyridine nucleotide biosynthesis</keyword>
<comment type="function">
    <text evidence="4 5">Catalyzes the cleavage of L-kynurenine (L-Kyn) and L-3-hydroxykynurenine (L-3OHKyn) into anthranilic acid (AA) and 3-hydroxyanthranilic acid (3-OHAA), respectively.</text>
</comment>
<comment type="caution">
    <text evidence="7">The sequence shown here is derived from an EMBL/GenBank/DDBJ whole genome shotgun (WGS) entry which is preliminary data.</text>
</comment>
<dbReference type="Gene3D" id="3.90.1150.10">
    <property type="entry name" value="Aspartate Aminotransferase, domain 1"/>
    <property type="match status" value="1"/>
</dbReference>
<dbReference type="AlphaFoldDB" id="A0AAV6U8Y1"/>
<evidence type="ECO:0000256" key="3">
    <source>
        <dbReference type="ARBA" id="ARBA00022898"/>
    </source>
</evidence>
<evidence type="ECO:0000256" key="2">
    <source>
        <dbReference type="ARBA" id="ARBA00022801"/>
    </source>
</evidence>
<dbReference type="GO" id="GO:0019441">
    <property type="term" value="P:L-tryptophan catabolic process to kynurenine"/>
    <property type="evidence" value="ECO:0007669"/>
    <property type="project" value="TreeGrafter"/>
</dbReference>
<comment type="pathway">
    <text evidence="4 5">Cofactor biosynthesis; NAD(+) biosynthesis; quinolinate from L-kynurenine: step 2/3.</text>
</comment>
<sequence>MLSAEIHRNGLPKSIAAMNPFSEKNTNISLAHEFLSLSSSWSLDIDSKEFAKKLDDEDPLKEFRKRFHYPKKKGLSGVDSESLVDDNEECIYLCGQSLGLQLKTIKNTLQDVLYDWASRGVECHFNGYLPAAFCDVPIKDKMAYLVGAQREEVAIMNGLTVNIHMMLGTFYNPTSEKHKVLMLAGGFHSDLYAVQSHVSMRGYDPEDSIIFLNPRKGEYTINPNDIMQVIEEEGHSISLIFLEGVHYYTGQLFDMKEITAAGHAQGCIVGWDLAHAVGNVKLKLHDWKVDFAVWCTYKYLNSGPGSLGAIFSHSRHTQGVNGVLPSMAGWWGLPDKKKFAFEREFCPSEGADRFRNSNPSPFLSTMVLANIEVFREAGLERLRKKQRLLTGYMEYLIETLFPCDETRRPQIQIITPSNPNMRGSQLSLVSSVPISMFEDNLKSKGVLCDARKPSVIRVTPIPLYNTFTEVYEFVHILKNLFCDIPYTES</sequence>
<dbReference type="SUPFAM" id="SSF53383">
    <property type="entry name" value="PLP-dependent transferases"/>
    <property type="match status" value="1"/>
</dbReference>
<comment type="caution">
    <text evidence="4">Lacks conserved residue(s) required for the propagation of feature annotation.</text>
</comment>
<keyword evidence="3 4" id="KW-0663">Pyridoxal phosphate</keyword>
<gene>
    <name evidence="7" type="ORF">JTE90_007480</name>
</gene>
<comment type="subcellular location">
    <subcellularLocation>
        <location evidence="4 5">Cytoplasm</location>
    </subcellularLocation>
</comment>
<dbReference type="InterPro" id="IPR015422">
    <property type="entry name" value="PyrdxlP-dep_Trfase_small"/>
</dbReference>
<dbReference type="GO" id="GO:0043420">
    <property type="term" value="P:anthranilate metabolic process"/>
    <property type="evidence" value="ECO:0007669"/>
    <property type="project" value="UniProtKB-UniRule"/>
</dbReference>
<name>A0AAV6U8Y1_9ARAC</name>
<evidence type="ECO:0000313" key="7">
    <source>
        <dbReference type="EMBL" id="KAG8180527.1"/>
    </source>
</evidence>
<dbReference type="FunFam" id="3.40.640.10:FF:000031">
    <property type="entry name" value="Kynureninase"/>
    <property type="match status" value="1"/>
</dbReference>
<dbReference type="InterPro" id="IPR000192">
    <property type="entry name" value="Aminotrans_V_dom"/>
</dbReference>
<comment type="pathway">
    <text evidence="4 5">Amino-acid degradation; L-kynurenine degradation; L-alanine and anthranilate from L-kynurenine: step 1/1.</text>
</comment>
<accession>A0AAV6U8Y1</accession>
<dbReference type="Proteomes" id="UP000827092">
    <property type="component" value="Unassembled WGS sequence"/>
</dbReference>
<organism evidence="7 8">
    <name type="scientific">Oedothorax gibbosus</name>
    <dbReference type="NCBI Taxonomy" id="931172"/>
    <lineage>
        <taxon>Eukaryota</taxon>
        <taxon>Metazoa</taxon>
        <taxon>Ecdysozoa</taxon>
        <taxon>Arthropoda</taxon>
        <taxon>Chelicerata</taxon>
        <taxon>Arachnida</taxon>
        <taxon>Araneae</taxon>
        <taxon>Araneomorphae</taxon>
        <taxon>Entelegynae</taxon>
        <taxon>Araneoidea</taxon>
        <taxon>Linyphiidae</taxon>
        <taxon>Erigoninae</taxon>
        <taxon>Oedothorax</taxon>
    </lineage>
</organism>
<dbReference type="GO" id="GO:0005737">
    <property type="term" value="C:cytoplasm"/>
    <property type="evidence" value="ECO:0007669"/>
    <property type="project" value="UniProtKB-SubCell"/>
</dbReference>
<dbReference type="Gene3D" id="3.40.640.10">
    <property type="entry name" value="Type I PLP-dependent aspartate aminotransferase-like (Major domain)"/>
    <property type="match status" value="1"/>
</dbReference>